<feature type="compositionally biased region" description="Basic and acidic residues" evidence="1">
    <location>
        <begin position="144"/>
        <end position="176"/>
    </location>
</feature>
<feature type="compositionally biased region" description="Basic and acidic residues" evidence="1">
    <location>
        <begin position="111"/>
        <end position="122"/>
    </location>
</feature>
<reference evidence="2" key="1">
    <citation type="submission" date="2022-01" db="UniProtKB">
        <authorList>
            <consortium name="EnsemblMetazoa"/>
        </authorList>
    </citation>
    <scope>IDENTIFICATION</scope>
</reference>
<dbReference type="EnsemblMetazoa" id="XM_014398046.1">
    <property type="protein sequence ID" value="XP_014253532.1"/>
    <property type="gene ID" value="LOC106668892"/>
</dbReference>
<protein>
    <submittedName>
        <fullName evidence="2">Uncharacterized protein</fullName>
    </submittedName>
</protein>
<evidence type="ECO:0000313" key="3">
    <source>
        <dbReference type="Proteomes" id="UP000494040"/>
    </source>
</evidence>
<feature type="region of interest" description="Disordered" evidence="1">
    <location>
        <begin position="1"/>
        <end position="176"/>
    </location>
</feature>
<sequence length="176" mass="19535">MQALKEQQSSIEKKEGPSDDHVVSEVAAPDEKEAELREKKDEGEIAEMEENPSSERDQSSELKRKLSDVEGGDGDAAVVKKEPEPTFAEPAAKKKPDGQKEKNLKKKKERNTRSKKQEKAGGDGDATSGLKEPEPRTRKLAAKKKPESQKEKTASKKKEKAPPKTQEKVEDKKTSE</sequence>
<accession>A0A8I6TFZ8</accession>
<feature type="compositionally biased region" description="Basic and acidic residues" evidence="1">
    <location>
        <begin position="91"/>
        <end position="102"/>
    </location>
</feature>
<feature type="compositionally biased region" description="Basic and acidic residues" evidence="1">
    <location>
        <begin position="53"/>
        <end position="68"/>
    </location>
</feature>
<feature type="compositionally biased region" description="Polar residues" evidence="1">
    <location>
        <begin position="1"/>
        <end position="10"/>
    </location>
</feature>
<dbReference type="AlphaFoldDB" id="A0A8I6TFZ8"/>
<dbReference type="Proteomes" id="UP000494040">
    <property type="component" value="Unassembled WGS sequence"/>
</dbReference>
<dbReference type="RefSeq" id="XP_014253532.1">
    <property type="nucleotide sequence ID" value="XM_014398046.1"/>
</dbReference>
<proteinExistence type="predicted"/>
<evidence type="ECO:0000256" key="1">
    <source>
        <dbReference type="SAM" id="MobiDB-lite"/>
    </source>
</evidence>
<feature type="compositionally biased region" description="Basic and acidic residues" evidence="1">
    <location>
        <begin position="11"/>
        <end position="43"/>
    </location>
</feature>
<keyword evidence="3" id="KW-1185">Reference proteome</keyword>
<evidence type="ECO:0000313" key="2">
    <source>
        <dbReference type="EnsemblMetazoa" id="XP_014253532.1"/>
    </source>
</evidence>
<dbReference type="GeneID" id="106668892"/>
<name>A0A8I6TFZ8_CIMLE</name>
<organism evidence="2 3">
    <name type="scientific">Cimex lectularius</name>
    <name type="common">Bed bug</name>
    <name type="synonym">Acanthia lectularia</name>
    <dbReference type="NCBI Taxonomy" id="79782"/>
    <lineage>
        <taxon>Eukaryota</taxon>
        <taxon>Metazoa</taxon>
        <taxon>Ecdysozoa</taxon>
        <taxon>Arthropoda</taxon>
        <taxon>Hexapoda</taxon>
        <taxon>Insecta</taxon>
        <taxon>Pterygota</taxon>
        <taxon>Neoptera</taxon>
        <taxon>Paraneoptera</taxon>
        <taxon>Hemiptera</taxon>
        <taxon>Heteroptera</taxon>
        <taxon>Panheteroptera</taxon>
        <taxon>Cimicomorpha</taxon>
        <taxon>Cimicidae</taxon>
        <taxon>Cimex</taxon>
    </lineage>
</organism>
<dbReference type="KEGG" id="clec:106668892"/>